<keyword evidence="3" id="KW-1185">Reference proteome</keyword>
<keyword evidence="1" id="KW-0812">Transmembrane</keyword>
<dbReference type="OrthoDB" id="964076at2"/>
<evidence type="ECO:0000313" key="2">
    <source>
        <dbReference type="EMBL" id="TKT91575.1"/>
    </source>
</evidence>
<feature type="transmembrane region" description="Helical" evidence="1">
    <location>
        <begin position="71"/>
        <end position="92"/>
    </location>
</feature>
<sequence length="145" mass="16111">MKPGLILENELEPIFLGKFPPFPENVKEFLVKYGPYFLLVGAILTLFGLLAAFGIGTAALGIGAVAYGSGFYMYVSLIIATIIMVMYLMAFSPLRARKRAGWNLLYYALILSLISNLLQLAIFAFIVGGVLGFWVLFQIREKYIL</sequence>
<reference evidence="2 3" key="1">
    <citation type="submission" date="2019-05" db="EMBL/GenBank/DDBJ databases">
        <title>Dyadobacter AR-3-8 sp. nov., isolated from arctic soil.</title>
        <authorList>
            <person name="Chaudhary D.K."/>
        </authorList>
    </citation>
    <scope>NUCLEOTIDE SEQUENCE [LARGE SCALE GENOMIC DNA]</scope>
    <source>
        <strain evidence="2 3">AR-3-8</strain>
    </source>
</reference>
<feature type="transmembrane region" description="Helical" evidence="1">
    <location>
        <begin position="104"/>
        <end position="137"/>
    </location>
</feature>
<gene>
    <name evidence="2" type="ORF">FDK13_14500</name>
</gene>
<evidence type="ECO:0000256" key="1">
    <source>
        <dbReference type="SAM" id="Phobius"/>
    </source>
</evidence>
<accession>A0A4U6D581</accession>
<keyword evidence="1" id="KW-1133">Transmembrane helix</keyword>
<feature type="transmembrane region" description="Helical" evidence="1">
    <location>
        <begin position="36"/>
        <end position="65"/>
    </location>
</feature>
<dbReference type="EMBL" id="SZVO01000006">
    <property type="protein sequence ID" value="TKT91575.1"/>
    <property type="molecule type" value="Genomic_DNA"/>
</dbReference>
<dbReference type="RefSeq" id="WP_137340722.1">
    <property type="nucleotide sequence ID" value="NZ_BSQH01000003.1"/>
</dbReference>
<organism evidence="2 3">
    <name type="scientific">Dyadobacter frigoris</name>
    <dbReference type="NCBI Taxonomy" id="2576211"/>
    <lineage>
        <taxon>Bacteria</taxon>
        <taxon>Pseudomonadati</taxon>
        <taxon>Bacteroidota</taxon>
        <taxon>Cytophagia</taxon>
        <taxon>Cytophagales</taxon>
        <taxon>Spirosomataceae</taxon>
        <taxon>Dyadobacter</taxon>
    </lineage>
</organism>
<protein>
    <recommendedName>
        <fullName evidence="4">Chromate transporter</fullName>
    </recommendedName>
</protein>
<dbReference type="Proteomes" id="UP000304900">
    <property type="component" value="Unassembled WGS sequence"/>
</dbReference>
<evidence type="ECO:0000313" key="3">
    <source>
        <dbReference type="Proteomes" id="UP000304900"/>
    </source>
</evidence>
<keyword evidence="1" id="KW-0472">Membrane</keyword>
<dbReference type="AlphaFoldDB" id="A0A4U6D581"/>
<evidence type="ECO:0008006" key="4">
    <source>
        <dbReference type="Google" id="ProtNLM"/>
    </source>
</evidence>
<proteinExistence type="predicted"/>
<name>A0A4U6D581_9BACT</name>
<comment type="caution">
    <text evidence="2">The sequence shown here is derived from an EMBL/GenBank/DDBJ whole genome shotgun (WGS) entry which is preliminary data.</text>
</comment>